<gene>
    <name evidence="2" type="ORF">UFOPK3037_00189</name>
    <name evidence="1" type="ORF">UFOPK3406_00183</name>
    <name evidence="3" type="ORF">UFOPK4301_00743</name>
</gene>
<protein>
    <submittedName>
        <fullName evidence="2">Unannotated protein</fullName>
    </submittedName>
</protein>
<evidence type="ECO:0000313" key="3">
    <source>
        <dbReference type="EMBL" id="CAB5049131.1"/>
    </source>
</evidence>
<organism evidence="2">
    <name type="scientific">freshwater metagenome</name>
    <dbReference type="NCBI Taxonomy" id="449393"/>
    <lineage>
        <taxon>unclassified sequences</taxon>
        <taxon>metagenomes</taxon>
        <taxon>ecological metagenomes</taxon>
    </lineage>
</organism>
<dbReference type="EMBL" id="CAESAI010000002">
    <property type="protein sequence ID" value="CAB4330968.1"/>
    <property type="molecule type" value="Genomic_DNA"/>
</dbReference>
<evidence type="ECO:0000313" key="2">
    <source>
        <dbReference type="EMBL" id="CAB4794682.1"/>
    </source>
</evidence>
<dbReference type="EMBL" id="CAFBQG010000078">
    <property type="protein sequence ID" value="CAB5049131.1"/>
    <property type="molecule type" value="Genomic_DNA"/>
</dbReference>
<evidence type="ECO:0000313" key="1">
    <source>
        <dbReference type="EMBL" id="CAB4330968.1"/>
    </source>
</evidence>
<dbReference type="AlphaFoldDB" id="A0A6J6XD72"/>
<reference evidence="2" key="1">
    <citation type="submission" date="2020-05" db="EMBL/GenBank/DDBJ databases">
        <authorList>
            <person name="Chiriac C."/>
            <person name="Salcher M."/>
            <person name="Ghai R."/>
            <person name="Kavagutti S V."/>
        </authorList>
    </citation>
    <scope>NUCLEOTIDE SEQUENCE</scope>
</reference>
<accession>A0A6J6XD72</accession>
<dbReference type="EMBL" id="CAFAAO010000002">
    <property type="protein sequence ID" value="CAB4794682.1"/>
    <property type="molecule type" value="Genomic_DNA"/>
</dbReference>
<sequence length="379" mass="43298">MESTVFVVACPKGFVTGGPECLHQLVNAINSLGSVAVLWDPEESRSDAIPAKEYESYGCTWDSEGPKPGDVVVFPEVMTELIPKYYSKNLCVIWWLSVDNFISTSQLPIEVIRECYPDLIHCYQSEYARNFIEMHELGNQLALSDYTNLDFITFASTLKRHECDQSSKKIVAINPAKGFERTEIVIKKFPSKKFLRLENMSRPEVMDALASSTYYLDLGTHPGKDRFPREAALLNCIVLTNTRGASDNDIDIPIDVERFKIDDSLDGFELELLSIVEAMDFNICTNLEMQSTYRNKITNEKKVFDEEVTKFIESIEVEISLVDVGIRNSLLDTHNFMMKVIQERDSALLQVAEMNKSMSWKVTQPIRFCLDLFKNLYKH</sequence>
<name>A0A6J6XD72_9ZZZZ</name>
<proteinExistence type="predicted"/>